<dbReference type="AlphaFoldDB" id="A0A0F8ZEE4"/>
<evidence type="ECO:0000313" key="1">
    <source>
        <dbReference type="EMBL" id="KKK92192.1"/>
    </source>
</evidence>
<proteinExistence type="predicted"/>
<name>A0A0F8ZEE4_9ZZZZ</name>
<sequence length="176" mass="19978">MTIKHIGEGVFIDTERVDAPEEAPQANIYPYATFRSLEHVEYGLIITDGGPRAGELDRVEVGEYGMEPLAHYWEFNHALSAIEETKGPRSMFEEDPLVEVTSKGDYDEALKALSIEDSDWDGPGLYDFRDSPPTYSGTIEEYELEELEYAADNAVDFMFQGEEWEDAYKQLAEEES</sequence>
<organism evidence="1">
    <name type="scientific">marine sediment metagenome</name>
    <dbReference type="NCBI Taxonomy" id="412755"/>
    <lineage>
        <taxon>unclassified sequences</taxon>
        <taxon>metagenomes</taxon>
        <taxon>ecological metagenomes</taxon>
    </lineage>
</organism>
<comment type="caution">
    <text evidence="1">The sequence shown here is derived from an EMBL/GenBank/DDBJ whole genome shotgun (WGS) entry which is preliminary data.</text>
</comment>
<accession>A0A0F8ZEE4</accession>
<dbReference type="EMBL" id="LAZR01048325">
    <property type="protein sequence ID" value="KKK92192.1"/>
    <property type="molecule type" value="Genomic_DNA"/>
</dbReference>
<reference evidence="1" key="1">
    <citation type="journal article" date="2015" name="Nature">
        <title>Complex archaea that bridge the gap between prokaryotes and eukaryotes.</title>
        <authorList>
            <person name="Spang A."/>
            <person name="Saw J.H."/>
            <person name="Jorgensen S.L."/>
            <person name="Zaremba-Niedzwiedzka K."/>
            <person name="Martijn J."/>
            <person name="Lind A.E."/>
            <person name="van Eijk R."/>
            <person name="Schleper C."/>
            <person name="Guy L."/>
            <person name="Ettema T.J."/>
        </authorList>
    </citation>
    <scope>NUCLEOTIDE SEQUENCE</scope>
</reference>
<gene>
    <name evidence="1" type="ORF">LCGC14_2705380</name>
</gene>
<protein>
    <submittedName>
        <fullName evidence="1">Uncharacterized protein</fullName>
    </submittedName>
</protein>